<evidence type="ECO:0000256" key="1">
    <source>
        <dbReference type="PROSITE-ProRule" id="PRU00339"/>
    </source>
</evidence>
<dbReference type="OrthoDB" id="1674926at2"/>
<sequence length="358" mass="39868">MEYIIASLVAILIATLLVYKLAKGLFGLELRLKSLLLCAVCAMFISLVLPKFVVGFAGLPGTLAFLAVFAAAFAYFVAHCEEAPAADKRDESACCLTDSQAQPAAIEQNETVNQNKQQEKNCRTFDISEPVAAEAPAVADPAVAEPVIIEDEDEDIEDIEDIEETMTDSLSEVIEVISESQRQEEYIQIVPLVPQLFMEQAGGTVHEDGNSVRFYNNKEEVEVDEPAAVQLDDLLDYAFLNKEQHNYEAALTAFKQALSLQPASEAAPFLVVEVGNLLKNKGHYDEAIKVFSEGRQLCQTRGDKMLEQEFISTIAYLRIVKNILVQHRLGAIKFLEIPQHIVKEIDEEFREWRNVANI</sequence>
<keyword evidence="2" id="KW-0472">Membrane</keyword>
<evidence type="ECO:0000256" key="2">
    <source>
        <dbReference type="SAM" id="Phobius"/>
    </source>
</evidence>
<feature type="transmembrane region" description="Helical" evidence="2">
    <location>
        <begin position="59"/>
        <end position="78"/>
    </location>
</feature>
<keyword evidence="2" id="KW-0812">Transmembrane</keyword>
<feature type="repeat" description="TPR" evidence="1">
    <location>
        <begin position="231"/>
        <end position="264"/>
    </location>
</feature>
<feature type="transmembrane region" description="Helical" evidence="2">
    <location>
        <begin position="6"/>
        <end position="22"/>
    </location>
</feature>
<reference evidence="3 4" key="1">
    <citation type="submission" date="2019-02" db="EMBL/GenBank/DDBJ databases">
        <title>Closed genome of Sporomusa termitida DSM 4440.</title>
        <authorList>
            <person name="Poehlein A."/>
            <person name="Daniel R."/>
        </authorList>
    </citation>
    <scope>NUCLEOTIDE SEQUENCE [LARGE SCALE GENOMIC DNA]</scope>
    <source>
        <strain evidence="3 4">DSM 4440</strain>
    </source>
</reference>
<name>A0A517DTE2_9FIRM</name>
<dbReference type="Proteomes" id="UP000320776">
    <property type="component" value="Chromosome"/>
</dbReference>
<organism evidence="3 4">
    <name type="scientific">Sporomusa termitida</name>
    <dbReference type="NCBI Taxonomy" id="2377"/>
    <lineage>
        <taxon>Bacteria</taxon>
        <taxon>Bacillati</taxon>
        <taxon>Bacillota</taxon>
        <taxon>Negativicutes</taxon>
        <taxon>Selenomonadales</taxon>
        <taxon>Sporomusaceae</taxon>
        <taxon>Sporomusa</taxon>
    </lineage>
</organism>
<feature type="transmembrane region" description="Helical" evidence="2">
    <location>
        <begin position="34"/>
        <end position="53"/>
    </location>
</feature>
<keyword evidence="4" id="KW-1185">Reference proteome</keyword>
<accession>A0A517DTE2</accession>
<protein>
    <submittedName>
        <fullName evidence="3">Uncharacterized protein</fullName>
    </submittedName>
</protein>
<dbReference type="InterPro" id="IPR019734">
    <property type="entry name" value="TPR_rpt"/>
</dbReference>
<keyword evidence="1" id="KW-0802">TPR repeat</keyword>
<proteinExistence type="predicted"/>
<dbReference type="KEGG" id="sted:SPTER_19470"/>
<dbReference type="EMBL" id="CP036259">
    <property type="protein sequence ID" value="QDR80617.1"/>
    <property type="molecule type" value="Genomic_DNA"/>
</dbReference>
<dbReference type="Gene3D" id="1.25.40.10">
    <property type="entry name" value="Tetratricopeptide repeat domain"/>
    <property type="match status" value="1"/>
</dbReference>
<keyword evidence="2" id="KW-1133">Transmembrane helix</keyword>
<evidence type="ECO:0000313" key="4">
    <source>
        <dbReference type="Proteomes" id="UP000320776"/>
    </source>
</evidence>
<evidence type="ECO:0000313" key="3">
    <source>
        <dbReference type="EMBL" id="QDR80617.1"/>
    </source>
</evidence>
<dbReference type="SUPFAM" id="SSF48452">
    <property type="entry name" value="TPR-like"/>
    <property type="match status" value="1"/>
</dbReference>
<dbReference type="PROSITE" id="PS50005">
    <property type="entry name" value="TPR"/>
    <property type="match status" value="1"/>
</dbReference>
<gene>
    <name evidence="3" type="ORF">SPTER_19470</name>
</gene>
<dbReference type="InterPro" id="IPR011990">
    <property type="entry name" value="TPR-like_helical_dom_sf"/>
</dbReference>
<dbReference type="AlphaFoldDB" id="A0A517DTE2"/>